<comment type="caution">
    <text evidence="2">The sequence shown here is derived from an EMBL/GenBank/DDBJ whole genome shotgun (WGS) entry which is preliminary data.</text>
</comment>
<dbReference type="Proteomes" id="UP001195769">
    <property type="component" value="Unassembled WGS sequence"/>
</dbReference>
<organism evidence="2 3">
    <name type="scientific">Suillus fuscotomentosus</name>
    <dbReference type="NCBI Taxonomy" id="1912939"/>
    <lineage>
        <taxon>Eukaryota</taxon>
        <taxon>Fungi</taxon>
        <taxon>Dikarya</taxon>
        <taxon>Basidiomycota</taxon>
        <taxon>Agaricomycotina</taxon>
        <taxon>Agaricomycetes</taxon>
        <taxon>Agaricomycetidae</taxon>
        <taxon>Boletales</taxon>
        <taxon>Suillineae</taxon>
        <taxon>Suillaceae</taxon>
        <taxon>Suillus</taxon>
    </lineage>
</organism>
<name>A0AAD4E2S7_9AGAM</name>
<feature type="domain" description="KOW" evidence="1">
    <location>
        <begin position="292"/>
        <end position="319"/>
    </location>
</feature>
<dbReference type="InterPro" id="IPR005824">
    <property type="entry name" value="KOW"/>
</dbReference>
<dbReference type="EMBL" id="JABBWK010000037">
    <property type="protein sequence ID" value="KAG1898675.1"/>
    <property type="molecule type" value="Genomic_DNA"/>
</dbReference>
<dbReference type="RefSeq" id="XP_041224251.1">
    <property type="nucleotide sequence ID" value="XM_041367302.1"/>
</dbReference>
<gene>
    <name evidence="2" type="ORF">F5891DRAFT_1190446</name>
</gene>
<keyword evidence="3" id="KW-1185">Reference proteome</keyword>
<feature type="domain" description="KOW" evidence="1">
    <location>
        <begin position="142"/>
        <end position="169"/>
    </location>
</feature>
<dbReference type="SMART" id="SM00739">
    <property type="entry name" value="KOW"/>
    <property type="match status" value="5"/>
</dbReference>
<reference evidence="2" key="1">
    <citation type="journal article" date="2020" name="New Phytol.">
        <title>Comparative genomics reveals dynamic genome evolution in host specialist ectomycorrhizal fungi.</title>
        <authorList>
            <person name="Lofgren L.A."/>
            <person name="Nguyen N.H."/>
            <person name="Vilgalys R."/>
            <person name="Ruytinx J."/>
            <person name="Liao H.L."/>
            <person name="Branco S."/>
            <person name="Kuo A."/>
            <person name="LaButti K."/>
            <person name="Lipzen A."/>
            <person name="Andreopoulos W."/>
            <person name="Pangilinan J."/>
            <person name="Riley R."/>
            <person name="Hundley H."/>
            <person name="Na H."/>
            <person name="Barry K."/>
            <person name="Grigoriev I.V."/>
            <person name="Stajich J.E."/>
            <person name="Kennedy P.G."/>
        </authorList>
    </citation>
    <scope>NUCLEOTIDE SEQUENCE</scope>
    <source>
        <strain evidence="2">FC203</strain>
    </source>
</reference>
<feature type="domain" description="KOW" evidence="1">
    <location>
        <begin position="353"/>
        <end position="380"/>
    </location>
</feature>
<evidence type="ECO:0000259" key="1">
    <source>
        <dbReference type="SMART" id="SM00739"/>
    </source>
</evidence>
<accession>A0AAD4E2S7</accession>
<feature type="domain" description="KOW" evidence="1">
    <location>
        <begin position="88"/>
        <end position="115"/>
    </location>
</feature>
<proteinExistence type="predicted"/>
<evidence type="ECO:0000313" key="3">
    <source>
        <dbReference type="Proteomes" id="UP001195769"/>
    </source>
</evidence>
<dbReference type="InterPro" id="IPR014722">
    <property type="entry name" value="Rib_uL2_dom2"/>
</dbReference>
<dbReference type="SUPFAM" id="SSF50104">
    <property type="entry name" value="Translation proteins SH3-like domain"/>
    <property type="match status" value="1"/>
</dbReference>
<evidence type="ECO:0000313" key="2">
    <source>
        <dbReference type="EMBL" id="KAG1898675.1"/>
    </source>
</evidence>
<protein>
    <recommendedName>
        <fullName evidence="1">KOW domain-containing protein</fullName>
    </recommendedName>
</protein>
<feature type="domain" description="KOW" evidence="1">
    <location>
        <begin position="216"/>
        <end position="243"/>
    </location>
</feature>
<dbReference type="InterPro" id="IPR008991">
    <property type="entry name" value="Translation_prot_SH3-like_sf"/>
</dbReference>
<dbReference type="GeneID" id="64661600"/>
<dbReference type="AlphaFoldDB" id="A0AAD4E2S7"/>
<sequence length="483" mass="54490">MPCGTRALLDQCRLPTNKAVSDIICDNKVVGWTYEGQSYYMGLLLQDFHRDNLELLASPHIDDIRLHLESGWDKPFLKKTVTSFSMQFLRMGDWARVVEGALRGESGQVISTDHTVGSASLEFAFDGRPEQIEVRVEEIERVFRVSDTVKVVAGPYLGIEGHIIQMWQDVFDICQDITNEQVEVSKYYLDRRPLNHTMHSQIPMQQYLEPPPESDSIEIGDYIEVLDGRHMGKHGVMDWYAKRSTYLWFRDVLTQDGRETSSGLSSISVPVAMVRRTSLTHTIQYTKDKGYDVRPGDVVTVARGPEYQAKGVVHSVDIPNAHLTILCDSDRSLLRIPIRFVTKIRNVFLDSFRNDIGQEVFVIGGDQKGYRATLHSLSSETCIVAVHGQQRTGLKLHEVATKYGMRLNGAMLEGPELTAFCEMRKRSYLVPPPRSTTPPVEKEKIASSPVVYLTGPSSSPSNTWSTWSESLEMTLCEDSVILI</sequence>
<dbReference type="Gene3D" id="2.30.30.30">
    <property type="match status" value="1"/>
</dbReference>